<organism evidence="1 2">
    <name type="scientific">Tatumella ptyseos ATCC 33301</name>
    <dbReference type="NCBI Taxonomy" id="1005995"/>
    <lineage>
        <taxon>Bacteria</taxon>
        <taxon>Pseudomonadati</taxon>
        <taxon>Pseudomonadota</taxon>
        <taxon>Gammaproteobacteria</taxon>
        <taxon>Enterobacterales</taxon>
        <taxon>Erwiniaceae</taxon>
        <taxon>Tatumella</taxon>
    </lineage>
</organism>
<protein>
    <recommendedName>
        <fullName evidence="3">Phage protein</fullName>
    </recommendedName>
</protein>
<proteinExistence type="predicted"/>
<gene>
    <name evidence="1" type="ORF">GTPT_2528</name>
</gene>
<evidence type="ECO:0008006" key="3">
    <source>
        <dbReference type="Google" id="ProtNLM"/>
    </source>
</evidence>
<dbReference type="AlphaFoldDB" id="A0A085JCZ2"/>
<dbReference type="RefSeq" id="WP_029990124.1">
    <property type="nucleotide sequence ID" value="NZ_ATMJ01000016.1"/>
</dbReference>
<comment type="caution">
    <text evidence="1">The sequence shown here is derived from an EMBL/GenBank/DDBJ whole genome shotgun (WGS) entry which is preliminary data.</text>
</comment>
<keyword evidence="2" id="KW-1185">Reference proteome</keyword>
<name>A0A085JCZ2_9GAMM</name>
<evidence type="ECO:0000313" key="1">
    <source>
        <dbReference type="EMBL" id="KFD18338.1"/>
    </source>
</evidence>
<reference evidence="1 2" key="1">
    <citation type="submission" date="2014-05" db="EMBL/GenBank/DDBJ databases">
        <title>ATOL: Assembling a taxonomically balanced genome-scale reconstruction of the evolutionary history of the Enterobacteriaceae.</title>
        <authorList>
            <person name="Plunkett G.III."/>
            <person name="Neeno-Eckwall E.C."/>
            <person name="Glasner J.D."/>
            <person name="Perna N.T."/>
        </authorList>
    </citation>
    <scope>NUCLEOTIDE SEQUENCE [LARGE SCALE GENOMIC DNA]</scope>
    <source>
        <strain evidence="1 2">ATCC 33301</strain>
    </source>
</reference>
<accession>A0A085JCZ2</accession>
<dbReference type="OrthoDB" id="6587128at2"/>
<evidence type="ECO:0000313" key="2">
    <source>
        <dbReference type="Proteomes" id="UP000028602"/>
    </source>
</evidence>
<sequence>MAQPLFIARYHDAVISALKNIRWVRDADTYPEKNIPRYNGLRTPAVYFTLNSWEPAEQTTGQMAVSLFCDLSIVTERTAEGVTKPDIFLRSAAADISQWIEGQLFGLDGLGPAVFTGAEQDEFDPRMDEYLVWRVSYTQQASLGPDPFESGGHPLREVWLGLSPETGLQHVNDYHLIYERNSHD</sequence>
<dbReference type="Proteomes" id="UP000028602">
    <property type="component" value="Unassembled WGS sequence"/>
</dbReference>
<dbReference type="eggNOG" id="ENOG5033IRE">
    <property type="taxonomic scope" value="Bacteria"/>
</dbReference>
<dbReference type="EMBL" id="JMPR01000038">
    <property type="protein sequence ID" value="KFD18338.1"/>
    <property type="molecule type" value="Genomic_DNA"/>
</dbReference>